<dbReference type="VEuPathDB" id="FungiDB:RhiirFUN_010504"/>
<reference evidence="2 3" key="4">
    <citation type="submission" date="2017-10" db="EMBL/GenBank/DDBJ databases">
        <title>Genome analyses suggest a sexual origin of heterokaryosis in a supposedly ancient asexual fungus.</title>
        <authorList>
            <person name="Corradi N."/>
            <person name="Sedzielewska K."/>
            <person name="Noel J."/>
            <person name="Charron P."/>
            <person name="Farinelli L."/>
            <person name="Marton T."/>
            <person name="Kruger M."/>
            <person name="Pelin A."/>
            <person name="Brachmann A."/>
            <person name="Corradi N."/>
        </authorList>
    </citation>
    <scope>NUCLEOTIDE SEQUENCE [LARGE SCALE GENOMIC DNA]</scope>
    <source>
        <strain evidence="2 3">A1</strain>
    </source>
</reference>
<reference evidence="1 4" key="1">
    <citation type="submission" date="2016-04" db="EMBL/GenBank/DDBJ databases">
        <title>Genome analyses suggest a sexual origin of heterokaryosis in a supposedly ancient asexual fungus.</title>
        <authorList>
            <person name="Ropars J."/>
            <person name="Sedzielewska K."/>
            <person name="Noel J."/>
            <person name="Charron P."/>
            <person name="Farinelli L."/>
            <person name="Marton T."/>
            <person name="Kruger M."/>
            <person name="Pelin A."/>
            <person name="Brachmann A."/>
            <person name="Corradi N."/>
        </authorList>
    </citation>
    <scope>NUCLEOTIDE SEQUENCE [LARGE SCALE GENOMIC DNA]</scope>
    <source>
        <strain evidence="1 4">A5</strain>
    </source>
</reference>
<evidence type="ECO:0000313" key="4">
    <source>
        <dbReference type="Proteomes" id="UP000232722"/>
    </source>
</evidence>
<evidence type="ECO:0000313" key="2">
    <source>
        <dbReference type="EMBL" id="PKC53568.1"/>
    </source>
</evidence>
<evidence type="ECO:0000313" key="1">
    <source>
        <dbReference type="EMBL" id="PKB94896.1"/>
    </source>
</evidence>
<dbReference type="VEuPathDB" id="FungiDB:FUN_014049"/>
<dbReference type="OrthoDB" id="2446473at2759"/>
<reference evidence="1 4" key="2">
    <citation type="submission" date="2017-09" db="EMBL/GenBank/DDBJ databases">
        <title>Extensive intraspecific genome diversity in a model arbuscular mycorrhizal fungus.</title>
        <authorList>
            <person name="Chen E.C."/>
            <person name="Morin E."/>
            <person name="Beaudet D."/>
            <person name="Noel J."/>
            <person name="Ndikumana S."/>
            <person name="Charron P."/>
            <person name="St-Onge C."/>
            <person name="Giorgi J."/>
            <person name="Grigoriev I.V."/>
            <person name="Roux C."/>
            <person name="Martin F.M."/>
            <person name="Corradi N."/>
        </authorList>
    </citation>
    <scope>NUCLEOTIDE SEQUENCE [LARGE SCALE GENOMIC DNA]</scope>
    <source>
        <strain evidence="1 4">A5</strain>
    </source>
</reference>
<comment type="caution">
    <text evidence="1">The sequence shown here is derived from an EMBL/GenBank/DDBJ whole genome shotgun (WGS) entry which is preliminary data.</text>
</comment>
<dbReference type="EMBL" id="LLXJ01005407">
    <property type="protein sequence ID" value="PKB94896.1"/>
    <property type="molecule type" value="Genomic_DNA"/>
</dbReference>
<dbReference type="Proteomes" id="UP000232722">
    <property type="component" value="Unassembled WGS sequence"/>
</dbReference>
<proteinExistence type="predicted"/>
<dbReference type="AlphaFoldDB" id="A0A2I1FKR0"/>
<protein>
    <submittedName>
        <fullName evidence="1">Uncharacterized protein</fullName>
    </submittedName>
</protein>
<organism evidence="1 4">
    <name type="scientific">Rhizophagus irregularis</name>
    <dbReference type="NCBI Taxonomy" id="588596"/>
    <lineage>
        <taxon>Eukaryota</taxon>
        <taxon>Fungi</taxon>
        <taxon>Fungi incertae sedis</taxon>
        <taxon>Mucoromycota</taxon>
        <taxon>Glomeromycotina</taxon>
        <taxon>Glomeromycetes</taxon>
        <taxon>Glomerales</taxon>
        <taxon>Glomeraceae</taxon>
        <taxon>Rhizophagus</taxon>
    </lineage>
</organism>
<dbReference type="Proteomes" id="UP000232688">
    <property type="component" value="Unassembled WGS sequence"/>
</dbReference>
<reference evidence="2 3" key="3">
    <citation type="submission" date="2017-10" db="EMBL/GenBank/DDBJ databases">
        <title>Extensive intraspecific genome diversity in a model arbuscular mycorrhizal fungus.</title>
        <authorList>
            <person name="Chen E.C.H."/>
            <person name="Morin E."/>
            <person name="Baudet D."/>
            <person name="Noel J."/>
            <person name="Ndikumana S."/>
            <person name="Charron P."/>
            <person name="St-Onge C."/>
            <person name="Giorgi J."/>
            <person name="Grigoriev I.V."/>
            <person name="Roux C."/>
            <person name="Martin F.M."/>
            <person name="Corradi N."/>
        </authorList>
    </citation>
    <scope>NUCLEOTIDE SEQUENCE [LARGE SCALE GENOMIC DNA]</scope>
    <source>
        <strain evidence="2 3">A1</strain>
    </source>
</reference>
<evidence type="ECO:0000313" key="3">
    <source>
        <dbReference type="Proteomes" id="UP000232688"/>
    </source>
</evidence>
<gene>
    <name evidence="2" type="ORF">RhiirA1_479054</name>
    <name evidence="1" type="ORF">RhiirA5_437819</name>
</gene>
<dbReference type="VEuPathDB" id="FungiDB:RhiirA1_479054"/>
<accession>A0A2I1FKR0</accession>
<sequence>MKDGCIKDKYDAKQTLLKSMIAEVSEERVCELWKITDSEVRLDFQLSLEVEYAANFWLSLEAEYASKDVYVDDKKSKDAGSTTLFATQLAVEHDSHGEIIGWLKKFINKHKKVQVNDNKENEPLQVENLLVS</sequence>
<dbReference type="EMBL" id="LLXH01004099">
    <property type="protein sequence ID" value="PKC53568.1"/>
    <property type="molecule type" value="Genomic_DNA"/>
</dbReference>
<name>A0A2I1FKR0_9GLOM</name>